<proteinExistence type="predicted"/>
<feature type="region of interest" description="Disordered" evidence="1">
    <location>
        <begin position="1"/>
        <end position="117"/>
    </location>
</feature>
<gene>
    <name evidence="2" type="ORF">KB213_09595</name>
</gene>
<dbReference type="EMBL" id="JAGRQH010000007">
    <property type="protein sequence ID" value="MBR0560301.1"/>
    <property type="molecule type" value="Genomic_DNA"/>
</dbReference>
<evidence type="ECO:0000256" key="1">
    <source>
        <dbReference type="SAM" id="MobiDB-lite"/>
    </source>
</evidence>
<comment type="caution">
    <text evidence="2">The sequence shown here is derived from an EMBL/GenBank/DDBJ whole genome shotgun (WGS) entry which is preliminary data.</text>
</comment>
<accession>A0ABS5E8U2</accession>
<name>A0ABS5E8U2_9PROT</name>
<reference evidence="2 3" key="1">
    <citation type="submission" date="2021-04" db="EMBL/GenBank/DDBJ databases">
        <title>The complete genome sequence of Neokomagataea sp. TBRC 2177.</title>
        <authorList>
            <person name="Charoenyingcharoen P."/>
            <person name="Yukphan P."/>
        </authorList>
    </citation>
    <scope>NUCLEOTIDE SEQUENCE [LARGE SCALE GENOMIC DNA]</scope>
    <source>
        <strain evidence="2 3">TBRC 2177</strain>
    </source>
</reference>
<keyword evidence="3" id="KW-1185">Reference proteome</keyword>
<dbReference type="Proteomes" id="UP000677812">
    <property type="component" value="Unassembled WGS sequence"/>
</dbReference>
<evidence type="ECO:0000313" key="3">
    <source>
        <dbReference type="Proteomes" id="UP000677812"/>
    </source>
</evidence>
<evidence type="ECO:0000313" key="2">
    <source>
        <dbReference type="EMBL" id="MBR0560301.1"/>
    </source>
</evidence>
<organism evidence="2 3">
    <name type="scientific">Neokomagataea anthophila</name>
    <dbReference type="NCBI Taxonomy" id="2826925"/>
    <lineage>
        <taxon>Bacteria</taxon>
        <taxon>Pseudomonadati</taxon>
        <taxon>Pseudomonadota</taxon>
        <taxon>Alphaproteobacteria</taxon>
        <taxon>Acetobacterales</taxon>
        <taxon>Acetobacteraceae</taxon>
        <taxon>Neokomagataea</taxon>
    </lineage>
</organism>
<protein>
    <submittedName>
        <fullName evidence="2">Uncharacterized protein</fullName>
    </submittedName>
</protein>
<sequence>MTLLSGCALGSSFQSPPADMISTIPPDPVPRRHILPPGVTAGRIIPPMPMPPGAGVELAGDGPQHAPPTDGAPPSGGMSFGTGDGSGQTTDITPRPAVPDTEVSYGHRGATVSAPGQ</sequence>